<evidence type="ECO:0000313" key="2">
    <source>
        <dbReference type="EMBL" id="GFY38282.1"/>
    </source>
</evidence>
<gene>
    <name evidence="2" type="ORF">TNIN_93031</name>
</gene>
<dbReference type="AlphaFoldDB" id="A0A8X7BPY7"/>
<sequence length="136" mass="15615">MPSLLHLAFVQTAIRITKDSEIMALVVKYGSMSHILPNAQLRLFLNTTKMQTDMARRILQVPQPEINFTIELDHELQQSPNQKWESNSSKKNFLSVTHMFGREIAWCNSRTEFGTDKSVKRPRSAFHSGSPPRFAK</sequence>
<proteinExistence type="predicted"/>
<accession>A0A8X7BPY7</accession>
<evidence type="ECO:0000256" key="1">
    <source>
        <dbReference type="SAM" id="MobiDB-lite"/>
    </source>
</evidence>
<dbReference type="Proteomes" id="UP000886998">
    <property type="component" value="Unassembled WGS sequence"/>
</dbReference>
<name>A0A8X7BPY7_9ARAC</name>
<comment type="caution">
    <text evidence="2">The sequence shown here is derived from an EMBL/GenBank/DDBJ whole genome shotgun (WGS) entry which is preliminary data.</text>
</comment>
<reference evidence="2" key="1">
    <citation type="submission" date="2020-08" db="EMBL/GenBank/DDBJ databases">
        <title>Multicomponent nature underlies the extraordinary mechanical properties of spider dragline silk.</title>
        <authorList>
            <person name="Kono N."/>
            <person name="Nakamura H."/>
            <person name="Mori M."/>
            <person name="Yoshida Y."/>
            <person name="Ohtoshi R."/>
            <person name="Malay A.D."/>
            <person name="Moran D.A.P."/>
            <person name="Tomita M."/>
            <person name="Numata K."/>
            <person name="Arakawa K."/>
        </authorList>
    </citation>
    <scope>NUCLEOTIDE SEQUENCE</scope>
</reference>
<protein>
    <submittedName>
        <fullName evidence="2">Uncharacterized protein</fullName>
    </submittedName>
</protein>
<organism evidence="2 3">
    <name type="scientific">Trichonephila inaurata madagascariensis</name>
    <dbReference type="NCBI Taxonomy" id="2747483"/>
    <lineage>
        <taxon>Eukaryota</taxon>
        <taxon>Metazoa</taxon>
        <taxon>Ecdysozoa</taxon>
        <taxon>Arthropoda</taxon>
        <taxon>Chelicerata</taxon>
        <taxon>Arachnida</taxon>
        <taxon>Araneae</taxon>
        <taxon>Araneomorphae</taxon>
        <taxon>Entelegynae</taxon>
        <taxon>Araneoidea</taxon>
        <taxon>Nephilidae</taxon>
        <taxon>Trichonephila</taxon>
        <taxon>Trichonephila inaurata</taxon>
    </lineage>
</organism>
<dbReference type="EMBL" id="BMAV01000759">
    <property type="protein sequence ID" value="GFY38282.1"/>
    <property type="molecule type" value="Genomic_DNA"/>
</dbReference>
<keyword evidence="3" id="KW-1185">Reference proteome</keyword>
<feature type="region of interest" description="Disordered" evidence="1">
    <location>
        <begin position="115"/>
        <end position="136"/>
    </location>
</feature>
<evidence type="ECO:0000313" key="3">
    <source>
        <dbReference type="Proteomes" id="UP000886998"/>
    </source>
</evidence>